<dbReference type="EMBL" id="JACJTU010000008">
    <property type="protein sequence ID" value="MBD2734291.1"/>
    <property type="molecule type" value="Genomic_DNA"/>
</dbReference>
<dbReference type="Pfam" id="PF05685">
    <property type="entry name" value="Uma2"/>
    <property type="match status" value="1"/>
</dbReference>
<evidence type="ECO:0000313" key="3">
    <source>
        <dbReference type="Proteomes" id="UP000637383"/>
    </source>
</evidence>
<evidence type="ECO:0000313" key="2">
    <source>
        <dbReference type="EMBL" id="MBD2734291.1"/>
    </source>
</evidence>
<reference evidence="2 3" key="1">
    <citation type="journal article" date="2020" name="ISME J.">
        <title>Comparative genomics reveals insights into cyanobacterial evolution and habitat adaptation.</title>
        <authorList>
            <person name="Chen M.Y."/>
            <person name="Teng W.K."/>
            <person name="Zhao L."/>
            <person name="Hu C.X."/>
            <person name="Zhou Y.K."/>
            <person name="Han B.P."/>
            <person name="Song L.R."/>
            <person name="Shu W.S."/>
        </authorList>
    </citation>
    <scope>NUCLEOTIDE SEQUENCE [LARGE SCALE GENOMIC DNA]</scope>
    <source>
        <strain evidence="2 3">FACHB-159</strain>
    </source>
</reference>
<dbReference type="GO" id="GO:0004519">
    <property type="term" value="F:endonuclease activity"/>
    <property type="evidence" value="ECO:0007669"/>
    <property type="project" value="UniProtKB-KW"/>
</dbReference>
<accession>A0ABR8K631</accession>
<sequence length="196" mass="22502">MPPLINRTTDQHIVHYGTWEQFKFIQKGFNGSPGVRLFYYDDTIEILMPGREHEIFASIIGYLVTTFLVEKGIFFQPTRSMTQEREGVVSVQADESYCIGSAKPIPDLSIEVVFTSGSISKLERYKALGVLEVWFWEDGLLTVYHLHDDSYESLDRSQLPGLNELNLDLLRRYILMAETDAGEAIRAFRREINAQT</sequence>
<organism evidence="2 3">
    <name type="scientific">Nostoc paludosum FACHB-159</name>
    <dbReference type="NCBI Taxonomy" id="2692908"/>
    <lineage>
        <taxon>Bacteria</taxon>
        <taxon>Bacillati</taxon>
        <taxon>Cyanobacteriota</taxon>
        <taxon>Cyanophyceae</taxon>
        <taxon>Nostocales</taxon>
        <taxon>Nostocaceae</taxon>
        <taxon>Nostoc</taxon>
    </lineage>
</organism>
<gene>
    <name evidence="2" type="ORF">H6H03_10250</name>
</gene>
<proteinExistence type="predicted"/>
<protein>
    <submittedName>
        <fullName evidence="2">Uma2 family endonuclease</fullName>
    </submittedName>
</protein>
<dbReference type="CDD" id="cd06260">
    <property type="entry name" value="DUF820-like"/>
    <property type="match status" value="1"/>
</dbReference>
<keyword evidence="2" id="KW-0378">Hydrolase</keyword>
<dbReference type="InterPro" id="IPR008538">
    <property type="entry name" value="Uma2"/>
</dbReference>
<keyword evidence="2" id="KW-0255">Endonuclease</keyword>
<comment type="caution">
    <text evidence="2">The sequence shown here is derived from an EMBL/GenBank/DDBJ whole genome shotgun (WGS) entry which is preliminary data.</text>
</comment>
<keyword evidence="2" id="KW-0540">Nuclease</keyword>
<feature type="domain" description="Putative restriction endonuclease" evidence="1">
    <location>
        <begin position="32"/>
        <end position="167"/>
    </location>
</feature>
<dbReference type="RefSeq" id="WP_190955013.1">
    <property type="nucleotide sequence ID" value="NZ_JACJTU010000008.1"/>
</dbReference>
<name>A0ABR8K631_9NOSO</name>
<dbReference type="PANTHER" id="PTHR47152">
    <property type="entry name" value="SLR2084 PROTEIN-RELATED"/>
    <property type="match status" value="1"/>
</dbReference>
<dbReference type="Proteomes" id="UP000637383">
    <property type="component" value="Unassembled WGS sequence"/>
</dbReference>
<keyword evidence="3" id="KW-1185">Reference proteome</keyword>
<evidence type="ECO:0000259" key="1">
    <source>
        <dbReference type="Pfam" id="PF05685"/>
    </source>
</evidence>